<gene>
    <name evidence="1" type="ORF">PVK06_027034</name>
</gene>
<evidence type="ECO:0000313" key="2">
    <source>
        <dbReference type="Proteomes" id="UP001358586"/>
    </source>
</evidence>
<proteinExistence type="predicted"/>
<evidence type="ECO:0000313" key="1">
    <source>
        <dbReference type="EMBL" id="KAK5811679.1"/>
    </source>
</evidence>
<accession>A0ABR0P0J2</accession>
<reference evidence="1 2" key="1">
    <citation type="submission" date="2023-03" db="EMBL/GenBank/DDBJ databases">
        <title>WGS of Gossypium arboreum.</title>
        <authorList>
            <person name="Yu D."/>
        </authorList>
    </citation>
    <scope>NUCLEOTIDE SEQUENCE [LARGE SCALE GENOMIC DNA]</scope>
    <source>
        <tissue evidence="1">Leaf</tissue>
    </source>
</reference>
<dbReference type="Proteomes" id="UP001358586">
    <property type="component" value="Chromosome 8"/>
</dbReference>
<sequence length="197" mass="22078">MCLIDSIVKGRKIDVSAILHQKITVCVARQNGIFVFPSLETLLCQQKGIVPRNDEKLSLTPQLEFLGFPPIIQKYEHSSKEDDLGGQDKSVESHPIVHIFDVEKEEDSRDVEECMGRIDSLVEGDLIDGKKAPDVGEEVTVEEEDDYVEVVNEKAKEDNTATEATEKKHVEDIVNTSKFVDVTNDNLEWDGARPAKL</sequence>
<name>A0ABR0P0J2_GOSAR</name>
<organism evidence="1 2">
    <name type="scientific">Gossypium arboreum</name>
    <name type="common">Tree cotton</name>
    <name type="synonym">Gossypium nanking</name>
    <dbReference type="NCBI Taxonomy" id="29729"/>
    <lineage>
        <taxon>Eukaryota</taxon>
        <taxon>Viridiplantae</taxon>
        <taxon>Streptophyta</taxon>
        <taxon>Embryophyta</taxon>
        <taxon>Tracheophyta</taxon>
        <taxon>Spermatophyta</taxon>
        <taxon>Magnoliopsida</taxon>
        <taxon>eudicotyledons</taxon>
        <taxon>Gunneridae</taxon>
        <taxon>Pentapetalae</taxon>
        <taxon>rosids</taxon>
        <taxon>malvids</taxon>
        <taxon>Malvales</taxon>
        <taxon>Malvaceae</taxon>
        <taxon>Malvoideae</taxon>
        <taxon>Gossypium</taxon>
    </lineage>
</organism>
<keyword evidence="2" id="KW-1185">Reference proteome</keyword>
<protein>
    <submittedName>
        <fullName evidence="1">Uncharacterized protein</fullName>
    </submittedName>
</protein>
<comment type="caution">
    <text evidence="1">The sequence shown here is derived from an EMBL/GenBank/DDBJ whole genome shotgun (WGS) entry which is preliminary data.</text>
</comment>
<dbReference type="EMBL" id="JARKNE010000008">
    <property type="protein sequence ID" value="KAK5811679.1"/>
    <property type="molecule type" value="Genomic_DNA"/>
</dbReference>